<dbReference type="EMBL" id="MT438959">
    <property type="protein sequence ID" value="QOL01206.1"/>
    <property type="molecule type" value="mRNA"/>
</dbReference>
<organism evidence="3">
    <name type="scientific">Trebouxia lynnae</name>
    <dbReference type="NCBI Taxonomy" id="1825957"/>
    <lineage>
        <taxon>Eukaryota</taxon>
        <taxon>Viridiplantae</taxon>
        <taxon>Chlorophyta</taxon>
        <taxon>core chlorophytes</taxon>
        <taxon>Trebouxiophyceae</taxon>
        <taxon>Trebouxiales</taxon>
        <taxon>Trebouxiaceae</taxon>
        <taxon>Trebouxia</taxon>
    </lineage>
</organism>
<dbReference type="InterPro" id="IPR017853">
    <property type="entry name" value="GH"/>
</dbReference>
<dbReference type="InterPro" id="IPR053183">
    <property type="entry name" value="ASL1"/>
</dbReference>
<dbReference type="PANTHER" id="PTHR34154:SF3">
    <property type="entry name" value="ALKALI-SENSITIVE LINKAGE PROTEIN 1"/>
    <property type="match status" value="1"/>
</dbReference>
<sequence>MQTPNFALFIALAALVAVSSGVSAQKRGLLFPWDSVPADLSSGGFTQAKCPKAVSYIDWESWTFSPADPAFEFIAMARTQNDVAALATYMPTNKAKKIAFLNEPDLPGSTALPVSTAVQIWNQKIIPYRKSGIQLLSPAITSDESKGLPWLAQFMAAVPSAKPDYIALHYYGTDATAFQTYVTEVYNLYKLPIYITEVASTSSDITSVKAFMTGVTSWCDKQSWIAGVFWFAASRTANTGNVVQSALMSSTGARTPLGDLYCTS</sequence>
<keyword evidence="1" id="KW-0732">Signal</keyword>
<feature type="signal peptide" evidence="1">
    <location>
        <begin position="1"/>
        <end position="24"/>
    </location>
</feature>
<evidence type="ECO:0000256" key="1">
    <source>
        <dbReference type="SAM" id="SignalP"/>
    </source>
</evidence>
<dbReference type="Pfam" id="PF11790">
    <property type="entry name" value="Glyco_hydro_cc"/>
    <property type="match status" value="1"/>
</dbReference>
<dbReference type="SUPFAM" id="SSF51445">
    <property type="entry name" value="(Trans)glycosidases"/>
    <property type="match status" value="1"/>
</dbReference>
<evidence type="ECO:0000313" key="3">
    <source>
        <dbReference type="EMBL" id="QOL01206.1"/>
    </source>
</evidence>
<feature type="chain" id="PRO_5029521055" evidence="1">
    <location>
        <begin position="25"/>
        <end position="264"/>
    </location>
</feature>
<name>A0A7L9QEG8_9CHLO</name>
<dbReference type="GO" id="GO:0071966">
    <property type="term" value="P:fungal-type cell wall polysaccharide metabolic process"/>
    <property type="evidence" value="ECO:0007669"/>
    <property type="project" value="TreeGrafter"/>
</dbReference>
<dbReference type="PANTHER" id="PTHR34154">
    <property type="entry name" value="ALKALI-SENSITIVE LINKAGE PROTEIN 1"/>
    <property type="match status" value="1"/>
</dbReference>
<proteinExistence type="evidence at transcript level"/>
<dbReference type="InterPro" id="IPR024655">
    <property type="entry name" value="Asl1_glyco_hydro_catalytic"/>
</dbReference>
<protein>
    <submittedName>
        <fullName evidence="3">Putative extracellular protein TR9_014</fullName>
    </submittedName>
</protein>
<evidence type="ECO:0000259" key="2">
    <source>
        <dbReference type="Pfam" id="PF11790"/>
    </source>
</evidence>
<dbReference type="Gene3D" id="3.20.20.80">
    <property type="entry name" value="Glycosidases"/>
    <property type="match status" value="1"/>
</dbReference>
<feature type="domain" description="Asl1-like glycosyl hydrolase catalytic" evidence="2">
    <location>
        <begin position="54"/>
        <end position="261"/>
    </location>
</feature>
<accession>A0A7L9QEG8</accession>
<dbReference type="AlphaFoldDB" id="A0A7L9QEG8"/>
<reference evidence="3" key="1">
    <citation type="journal article" date="2020" name="Microb. Ecol.">
        <title>The Under-explored Extracellular Proteome of Aero-Terrestrial Microalgae Provides Clues on Different Mechanisms of Desiccation Tolerance in Non-Model Organisms.</title>
        <authorList>
            <person name="Gonzalez-Hourcade M."/>
            <person name="Del Campo E.M."/>
            <person name="Casano L.M."/>
        </authorList>
    </citation>
    <scope>NUCLEOTIDE SEQUENCE</scope>
    <source>
        <strain evidence="3">TR9</strain>
    </source>
</reference>